<feature type="compositionally biased region" description="Acidic residues" evidence="4">
    <location>
        <begin position="321"/>
        <end position="334"/>
    </location>
</feature>
<dbReference type="HOGENOM" id="CLU_294476_0_0_1"/>
<feature type="domain" description="EF-hand" evidence="5">
    <location>
        <begin position="994"/>
        <end position="1029"/>
    </location>
</feature>
<dbReference type="CDD" id="cd00051">
    <property type="entry name" value="EFh"/>
    <property type="match status" value="1"/>
</dbReference>
<proteinExistence type="predicted"/>
<dbReference type="InterPro" id="IPR011992">
    <property type="entry name" value="EF-hand-dom_pair"/>
</dbReference>
<protein>
    <recommendedName>
        <fullName evidence="5">EF-hand domain-containing protein</fullName>
    </recommendedName>
</protein>
<dbReference type="InterPro" id="IPR039647">
    <property type="entry name" value="EF_hand_pair_protein_CML-like"/>
</dbReference>
<dbReference type="Gene3D" id="1.10.238.10">
    <property type="entry name" value="EF-hand"/>
    <property type="match status" value="2"/>
</dbReference>
<dbReference type="CDD" id="cd15898">
    <property type="entry name" value="EFh_PI-PLC"/>
    <property type="match status" value="1"/>
</dbReference>
<dbReference type="GO" id="GO:0005509">
    <property type="term" value="F:calcium ion binding"/>
    <property type="evidence" value="ECO:0007669"/>
    <property type="project" value="InterPro"/>
</dbReference>
<feature type="compositionally biased region" description="Basic and acidic residues" evidence="4">
    <location>
        <begin position="540"/>
        <end position="581"/>
    </location>
</feature>
<dbReference type="PROSITE" id="PS00018">
    <property type="entry name" value="EF_HAND_1"/>
    <property type="match status" value="3"/>
</dbReference>
<organism evidence="6">
    <name type="scientific">Sorghum bicolor</name>
    <name type="common">Sorghum</name>
    <name type="synonym">Sorghum vulgare</name>
    <dbReference type="NCBI Taxonomy" id="4558"/>
    <lineage>
        <taxon>Eukaryota</taxon>
        <taxon>Viridiplantae</taxon>
        <taxon>Streptophyta</taxon>
        <taxon>Embryophyta</taxon>
        <taxon>Tracheophyta</taxon>
        <taxon>Spermatophyta</taxon>
        <taxon>Magnoliopsida</taxon>
        <taxon>Liliopsida</taxon>
        <taxon>Poales</taxon>
        <taxon>Poaceae</taxon>
        <taxon>PACMAD clade</taxon>
        <taxon>Panicoideae</taxon>
        <taxon>Andropogonodae</taxon>
        <taxon>Andropogoneae</taxon>
        <taxon>Sorghinae</taxon>
        <taxon>Sorghum</taxon>
    </lineage>
</organism>
<dbReference type="PROSITE" id="PS50222">
    <property type="entry name" value="EF_HAND_2"/>
    <property type="match status" value="3"/>
</dbReference>
<feature type="region of interest" description="Disordered" evidence="4">
    <location>
        <begin position="406"/>
        <end position="470"/>
    </location>
</feature>
<dbReference type="InterPro" id="IPR002048">
    <property type="entry name" value="EF_hand_dom"/>
</dbReference>
<dbReference type="SUPFAM" id="SSF47473">
    <property type="entry name" value="EF-hand"/>
    <property type="match status" value="1"/>
</dbReference>
<dbReference type="PANTHER" id="PTHR10891">
    <property type="entry name" value="EF-HAND CALCIUM-BINDING DOMAIN CONTAINING PROTEIN"/>
    <property type="match status" value="1"/>
</dbReference>
<dbReference type="FunFam" id="1.10.238.10:FF:000256">
    <property type="entry name" value="probable calcium-binding protein CML20"/>
    <property type="match status" value="1"/>
</dbReference>
<dbReference type="Pfam" id="PF13499">
    <property type="entry name" value="EF-hand_7"/>
    <property type="match status" value="2"/>
</dbReference>
<evidence type="ECO:0000256" key="1">
    <source>
        <dbReference type="ARBA" id="ARBA00022723"/>
    </source>
</evidence>
<feature type="region of interest" description="Disordered" evidence="4">
    <location>
        <begin position="264"/>
        <end position="334"/>
    </location>
</feature>
<feature type="compositionally biased region" description="Basic and acidic residues" evidence="4">
    <location>
        <begin position="267"/>
        <end position="320"/>
    </location>
</feature>
<accession>C6JRX0</accession>
<keyword evidence="1" id="KW-0479">Metal-binding</keyword>
<dbReference type="ExpressionAtlas" id="C6JRX0">
    <property type="expression patterns" value="baseline"/>
</dbReference>
<dbReference type="AlphaFoldDB" id="C6JRX0"/>
<dbReference type="InterPro" id="IPR018247">
    <property type="entry name" value="EF_Hand_1_Ca_BS"/>
</dbReference>
<evidence type="ECO:0000313" key="6">
    <source>
        <dbReference type="EMBL" id="EES20286.1"/>
    </source>
</evidence>
<keyword evidence="2" id="KW-0677">Repeat</keyword>
<evidence type="ECO:0000256" key="3">
    <source>
        <dbReference type="ARBA" id="ARBA00022837"/>
    </source>
</evidence>
<feature type="domain" description="EF-hand" evidence="5">
    <location>
        <begin position="858"/>
        <end position="893"/>
    </location>
</feature>
<dbReference type="SMART" id="SM00054">
    <property type="entry name" value="EFh"/>
    <property type="match status" value="3"/>
</dbReference>
<evidence type="ECO:0000256" key="4">
    <source>
        <dbReference type="SAM" id="MobiDB-lite"/>
    </source>
</evidence>
<evidence type="ECO:0000259" key="5">
    <source>
        <dbReference type="PROSITE" id="PS50222"/>
    </source>
</evidence>
<gene>
    <name evidence="6" type="primary">Sb0013s006040</name>
    <name evidence="6" type="ORF">SORBIDRAFT_0013s006040</name>
</gene>
<evidence type="ECO:0000256" key="2">
    <source>
        <dbReference type="ARBA" id="ARBA00022737"/>
    </source>
</evidence>
<feature type="domain" description="EF-hand" evidence="5">
    <location>
        <begin position="894"/>
        <end position="929"/>
    </location>
</feature>
<name>C6JRX0_SORBI</name>
<feature type="region of interest" description="Disordered" evidence="4">
    <location>
        <begin position="540"/>
        <end position="586"/>
    </location>
</feature>
<sequence length="1030" mass="114651">MPVRLIFADEWRLSTVMERWLWDLEKEGLLRPLASPTRPEWIALPTEHQEPSLSEGYVVSFVKFHRHGHGSPLSYFMRALLHHYGVKLQHFSSNEISAAWDSQWFYLHNDDGFFPAYNGRLIKERLENWNYGVIKTHQARLHPLLEALKRLREEGLTPALVLSAVHHRRVLPLMSRPLRMDQMGPHAPSRDLEACWMSNEALPDEEFAARVRAAVSGDFQPELVNSFPMKADEGYFDLFHHFLSDFLEIRIHFAKWVIDARSSRAPVKKDDVEHEKRRASTEKHKTAQDAERRKEKRKNLERQALEERWAEARREGRLEEDSTDDDDDDEDNDSEGMVACLNRILQAPPQADVSSSRAGVSKRSQGGYVTVAGGRRRLATRAPTCPLPLLGVGPTYRHDLPKRPVEEAAGAGPTLDHKRLKTGASPKAPGSSDSWLPAGGDEVPPRASEGGDVSMSDPPPLGHGDSHHLGRASREDGVMALALGTRTPVDPNSKTKGTHYGIEGIALGPRPWKDMAGSSDQLLESQEKLLKALKELTAAEEEKQKKEVALTEDPIRKVYPAEEDSRVAKEATKKAEEEAAQSRDQAALAEEVGEAIELDKGKRLVESDLATARGNYAGLKEELLKSEFTQGAAEEAEKKAREDLEIEQARSRSLFNDVDCLKKALQEKEVAILQSAEGPSERLAKLFEPEVLLPQACMGTEEGDEGGYGGNDDRGLPQPPRMYPPKADSACGVPDCFAVDSRSHGGVAGLAGWGAPLLGPAVTLVCSPYLVAWRVGTAACQGRMRGCDVVDWGRDGAALPPVGEVRRQATAGRRRRELASTVTIIDAPEGRRGATGGAARRGAQGWHDKVRRKRLTAQKRKEIKEAFDLFDIDGSGTIDARELNVAMRALGFEMTPEQISQMIAEVDKDDSGTIDFDEFVHMMTDKMGERDARDELHKAFRIIDQDANVHSLYHPLPSIQLQPCMHENEMLLLLQGKISDMDIQRLAIETGEHFTLDEVREMIEAADENGDGEIDLDEFMKMMTRTNFGH</sequence>
<dbReference type="EMBL" id="GL002607">
    <property type="protein sequence ID" value="EES20286.1"/>
    <property type="molecule type" value="Genomic_DNA"/>
</dbReference>
<reference evidence="6" key="1">
    <citation type="journal article" date="2009" name="Nature">
        <title>The Sorghum bicolor genome and the diversification of grasses.</title>
        <authorList>
            <person name="Paterson A.H."/>
            <person name="Bowers J.E."/>
            <person name="Bruggmann R."/>
            <person name="Dubchak I."/>
            <person name="Grimwood J."/>
            <person name="Gundlach H."/>
            <person name="Haberer G."/>
            <person name="Hellsten U."/>
            <person name="Mitros T."/>
            <person name="Poliakov A."/>
            <person name="Schmutz J."/>
            <person name="Spannagl M."/>
            <person name="Tang H."/>
            <person name="Wang X."/>
            <person name="Wicker T."/>
            <person name="Bharti A.K."/>
            <person name="Chapman J."/>
            <person name="Feltus F.A."/>
            <person name="Gowik U."/>
            <person name="Grigoriev I.V."/>
            <person name="Lyons E."/>
            <person name="Maher C.A."/>
            <person name="Martis M."/>
            <person name="Narechania A."/>
            <person name="Otillar R.P."/>
            <person name="Penning B.W."/>
            <person name="Salamov A.A."/>
            <person name="Wang Y."/>
            <person name="Zhang L."/>
            <person name="Carpita N.C."/>
            <person name="Freeling M."/>
            <person name="Gingle A.R."/>
            <person name="Hash C.T."/>
            <person name="Keller B."/>
            <person name="Klein P."/>
            <person name="Kresovich S."/>
            <person name="McCann M.C."/>
            <person name="Ming R."/>
            <person name="Peterson D.G."/>
            <person name="Mehboob-ur-Rahman"/>
            <person name="Ware D."/>
            <person name="Westhoff P."/>
            <person name="Mayer K.F."/>
            <person name="Messing J."/>
            <person name="Rokhsar D.S."/>
        </authorList>
    </citation>
    <scope>NUCLEOTIDE SEQUENCE [LARGE SCALE GENOMIC DNA]</scope>
</reference>
<keyword evidence="3" id="KW-0106">Calcium</keyword>